<evidence type="ECO:0000313" key="3">
    <source>
        <dbReference type="Proteomes" id="UP001293254"/>
    </source>
</evidence>
<dbReference type="Pfam" id="PF13966">
    <property type="entry name" value="zf-RVT"/>
    <property type="match status" value="1"/>
</dbReference>
<dbReference type="EMBL" id="JACGWO010000007">
    <property type="protein sequence ID" value="KAK4423186.1"/>
    <property type="molecule type" value="Genomic_DNA"/>
</dbReference>
<organism evidence="2 3">
    <name type="scientific">Sesamum alatum</name>
    <dbReference type="NCBI Taxonomy" id="300844"/>
    <lineage>
        <taxon>Eukaryota</taxon>
        <taxon>Viridiplantae</taxon>
        <taxon>Streptophyta</taxon>
        <taxon>Embryophyta</taxon>
        <taxon>Tracheophyta</taxon>
        <taxon>Spermatophyta</taxon>
        <taxon>Magnoliopsida</taxon>
        <taxon>eudicotyledons</taxon>
        <taxon>Gunneridae</taxon>
        <taxon>Pentapetalae</taxon>
        <taxon>asterids</taxon>
        <taxon>lamiids</taxon>
        <taxon>Lamiales</taxon>
        <taxon>Pedaliaceae</taxon>
        <taxon>Sesamum</taxon>
    </lineage>
</organism>
<dbReference type="AlphaFoldDB" id="A0AAE2CI99"/>
<comment type="caution">
    <text evidence="2">The sequence shown here is derived from an EMBL/GenBank/DDBJ whole genome shotgun (WGS) entry which is preliminary data.</text>
</comment>
<protein>
    <recommendedName>
        <fullName evidence="1">Reverse transcriptase zinc-binding domain-containing protein</fullName>
    </recommendedName>
</protein>
<sequence length="133" mass="14940">MTKPQILPDTALVSKLIENDGRSWKADLVDSIFPPTVASSIFIVPSERGCPDRLVWYFDKKEVPHRGHLFAWKACQNAIPIGDNLLRRKISSQSSCPVCGAELEDVGLEDIFAIEAQYLRNLLRIVCFVPMPD</sequence>
<keyword evidence="3" id="KW-1185">Reference proteome</keyword>
<reference evidence="2" key="1">
    <citation type="submission" date="2020-06" db="EMBL/GenBank/DDBJ databases">
        <authorList>
            <person name="Li T."/>
            <person name="Hu X."/>
            <person name="Zhang T."/>
            <person name="Song X."/>
            <person name="Zhang H."/>
            <person name="Dai N."/>
            <person name="Sheng W."/>
            <person name="Hou X."/>
            <person name="Wei L."/>
        </authorList>
    </citation>
    <scope>NUCLEOTIDE SEQUENCE</scope>
    <source>
        <strain evidence="2">3651</strain>
        <tissue evidence="2">Leaf</tissue>
    </source>
</reference>
<reference evidence="2" key="2">
    <citation type="journal article" date="2024" name="Plant">
        <title>Genomic evolution and insights into agronomic trait innovations of Sesamum species.</title>
        <authorList>
            <person name="Miao H."/>
            <person name="Wang L."/>
            <person name="Qu L."/>
            <person name="Liu H."/>
            <person name="Sun Y."/>
            <person name="Le M."/>
            <person name="Wang Q."/>
            <person name="Wei S."/>
            <person name="Zheng Y."/>
            <person name="Lin W."/>
            <person name="Duan Y."/>
            <person name="Cao H."/>
            <person name="Xiong S."/>
            <person name="Wang X."/>
            <person name="Wei L."/>
            <person name="Li C."/>
            <person name="Ma Q."/>
            <person name="Ju M."/>
            <person name="Zhao R."/>
            <person name="Li G."/>
            <person name="Mu C."/>
            <person name="Tian Q."/>
            <person name="Mei H."/>
            <person name="Zhang T."/>
            <person name="Gao T."/>
            <person name="Zhang H."/>
        </authorList>
    </citation>
    <scope>NUCLEOTIDE SEQUENCE</scope>
    <source>
        <strain evidence="2">3651</strain>
    </source>
</reference>
<proteinExistence type="predicted"/>
<dbReference type="Proteomes" id="UP001293254">
    <property type="component" value="Unassembled WGS sequence"/>
</dbReference>
<name>A0AAE2CI99_9LAMI</name>
<gene>
    <name evidence="2" type="ORF">Salat_1901400</name>
</gene>
<evidence type="ECO:0000259" key="1">
    <source>
        <dbReference type="Pfam" id="PF13966"/>
    </source>
</evidence>
<accession>A0AAE2CI99</accession>
<feature type="domain" description="Reverse transcriptase zinc-binding" evidence="1">
    <location>
        <begin position="52"/>
        <end position="106"/>
    </location>
</feature>
<evidence type="ECO:0000313" key="2">
    <source>
        <dbReference type="EMBL" id="KAK4423186.1"/>
    </source>
</evidence>
<dbReference type="InterPro" id="IPR026960">
    <property type="entry name" value="RVT-Znf"/>
</dbReference>